<evidence type="ECO:0000313" key="4">
    <source>
        <dbReference type="Proteomes" id="UP000292702"/>
    </source>
</evidence>
<dbReference type="STRING" id="92696.A0A4R0RQ23"/>
<dbReference type="Pfam" id="PF00106">
    <property type="entry name" value="adh_short"/>
    <property type="match status" value="1"/>
</dbReference>
<comment type="caution">
    <text evidence="3">The sequence shown here is derived from an EMBL/GenBank/DDBJ whole genome shotgun (WGS) entry which is preliminary data.</text>
</comment>
<dbReference type="OrthoDB" id="1274115at2759"/>
<dbReference type="PANTHER" id="PTHR43976:SF16">
    <property type="entry name" value="SHORT-CHAIN DEHYDROGENASE_REDUCTASE FAMILY PROTEIN"/>
    <property type="match status" value="1"/>
</dbReference>
<gene>
    <name evidence="3" type="ORF">EIP91_008207</name>
</gene>
<accession>A0A4R0RQ23</accession>
<dbReference type="InterPro" id="IPR002347">
    <property type="entry name" value="SDR_fam"/>
</dbReference>
<dbReference type="Gene3D" id="3.40.50.720">
    <property type="entry name" value="NAD(P)-binding Rossmann-like Domain"/>
    <property type="match status" value="1"/>
</dbReference>
<dbReference type="Proteomes" id="UP000292702">
    <property type="component" value="Unassembled WGS sequence"/>
</dbReference>
<organism evidence="3 4">
    <name type="scientific">Steccherinum ochraceum</name>
    <dbReference type="NCBI Taxonomy" id="92696"/>
    <lineage>
        <taxon>Eukaryota</taxon>
        <taxon>Fungi</taxon>
        <taxon>Dikarya</taxon>
        <taxon>Basidiomycota</taxon>
        <taxon>Agaricomycotina</taxon>
        <taxon>Agaricomycetes</taxon>
        <taxon>Polyporales</taxon>
        <taxon>Steccherinaceae</taxon>
        <taxon>Steccherinum</taxon>
    </lineage>
</organism>
<evidence type="ECO:0000313" key="3">
    <source>
        <dbReference type="EMBL" id="TCD69272.1"/>
    </source>
</evidence>
<keyword evidence="2" id="KW-0560">Oxidoreductase</keyword>
<dbReference type="PANTHER" id="PTHR43976">
    <property type="entry name" value="SHORT CHAIN DEHYDROGENASE"/>
    <property type="match status" value="1"/>
</dbReference>
<dbReference type="PRINTS" id="PR00081">
    <property type="entry name" value="GDHRDH"/>
</dbReference>
<dbReference type="GO" id="GO:0016491">
    <property type="term" value="F:oxidoreductase activity"/>
    <property type="evidence" value="ECO:0007669"/>
    <property type="project" value="UniProtKB-KW"/>
</dbReference>
<dbReference type="InterPro" id="IPR036291">
    <property type="entry name" value="NAD(P)-bd_dom_sf"/>
</dbReference>
<dbReference type="InterPro" id="IPR051911">
    <property type="entry name" value="SDR_oxidoreductase"/>
</dbReference>
<name>A0A4R0RQ23_9APHY</name>
<sequence length="184" mass="20108">MRERRTGTIVWLGSIAGWRGSPNGGLYQGSKHAVRGLSESLRQEIEPLGLKSICIEPGFFRTEFLQPGNRTFGKATGFEDYRKGREAAKASADAMNGNQIGDPKKGVEVMIDIIKSEGLAAGRTPPPYVGLGSDAYTIIKDACSQTLQTLEEWKDIISSTDISQEKFVHRISSMDTYGDFDAAD</sequence>
<evidence type="ECO:0000256" key="2">
    <source>
        <dbReference type="ARBA" id="ARBA00023002"/>
    </source>
</evidence>
<keyword evidence="4" id="KW-1185">Reference proteome</keyword>
<evidence type="ECO:0000256" key="1">
    <source>
        <dbReference type="ARBA" id="ARBA00006484"/>
    </source>
</evidence>
<dbReference type="SUPFAM" id="SSF51735">
    <property type="entry name" value="NAD(P)-binding Rossmann-fold domains"/>
    <property type="match status" value="1"/>
</dbReference>
<dbReference type="EMBL" id="RWJN01000045">
    <property type="protein sequence ID" value="TCD69272.1"/>
    <property type="molecule type" value="Genomic_DNA"/>
</dbReference>
<protein>
    <recommendedName>
        <fullName evidence="5">NAD(P)-binding protein</fullName>
    </recommendedName>
</protein>
<proteinExistence type="inferred from homology"/>
<evidence type="ECO:0008006" key="5">
    <source>
        <dbReference type="Google" id="ProtNLM"/>
    </source>
</evidence>
<reference evidence="3 4" key="1">
    <citation type="submission" date="2018-11" db="EMBL/GenBank/DDBJ databases">
        <title>Genome assembly of Steccherinum ochraceum LE-BIN_3174, the white-rot fungus of the Steccherinaceae family (The Residual Polyporoid clade, Polyporales, Basidiomycota).</title>
        <authorList>
            <person name="Fedorova T.V."/>
            <person name="Glazunova O.A."/>
            <person name="Landesman E.O."/>
            <person name="Moiseenko K.V."/>
            <person name="Psurtseva N.V."/>
            <person name="Savinova O.S."/>
            <person name="Shakhova N.V."/>
            <person name="Tyazhelova T.V."/>
            <person name="Vasina D.V."/>
        </authorList>
    </citation>
    <scope>NUCLEOTIDE SEQUENCE [LARGE SCALE GENOMIC DNA]</scope>
    <source>
        <strain evidence="3 4">LE-BIN_3174</strain>
    </source>
</reference>
<comment type="similarity">
    <text evidence="1">Belongs to the short-chain dehydrogenases/reductases (SDR) family.</text>
</comment>
<dbReference type="AlphaFoldDB" id="A0A4R0RQ23"/>